<dbReference type="SUPFAM" id="SSF57552">
    <property type="entry name" value="Blood coagulation inhibitor (disintegrin)"/>
    <property type="match status" value="1"/>
</dbReference>
<dbReference type="InterPro" id="IPR002870">
    <property type="entry name" value="Peptidase_M12B_N"/>
</dbReference>
<evidence type="ECO:0000256" key="11">
    <source>
        <dbReference type="ARBA" id="ARBA00023136"/>
    </source>
</evidence>
<dbReference type="PROSITE" id="PS50026">
    <property type="entry name" value="EGF_3"/>
    <property type="match status" value="1"/>
</dbReference>
<feature type="domain" description="Peptidase M12B" evidence="21">
    <location>
        <begin position="305"/>
        <end position="503"/>
    </location>
</feature>
<feature type="domain" description="Disintegrin" evidence="20">
    <location>
        <begin position="511"/>
        <end position="597"/>
    </location>
</feature>
<dbReference type="SMART" id="SM00608">
    <property type="entry name" value="ACR"/>
    <property type="match status" value="1"/>
</dbReference>
<protein>
    <submittedName>
        <fullName evidence="23">Disintegrin and metalloproteinase domain-containing protein 19</fullName>
    </submittedName>
</protein>
<dbReference type="Pfam" id="PF01562">
    <property type="entry name" value="Pep_M12B_propep"/>
    <property type="match status" value="1"/>
</dbReference>
<feature type="compositionally biased region" description="Polar residues" evidence="17">
    <location>
        <begin position="902"/>
        <end position="917"/>
    </location>
</feature>
<evidence type="ECO:0000256" key="10">
    <source>
        <dbReference type="ARBA" id="ARBA00022989"/>
    </source>
</evidence>
<evidence type="ECO:0000256" key="14">
    <source>
        <dbReference type="PROSITE-ProRule" id="PRU00068"/>
    </source>
</evidence>
<dbReference type="Pfam" id="PF08516">
    <property type="entry name" value="ADAM_CR"/>
    <property type="match status" value="1"/>
</dbReference>
<dbReference type="InterPro" id="IPR024079">
    <property type="entry name" value="MetalloPept_cat_dom_sf"/>
</dbReference>
<feature type="domain" description="EGF-like" evidence="19">
    <location>
        <begin position="745"/>
        <end position="777"/>
    </location>
</feature>
<proteinExistence type="predicted"/>
<evidence type="ECO:0000256" key="15">
    <source>
        <dbReference type="PROSITE-ProRule" id="PRU00076"/>
    </source>
</evidence>
<dbReference type="InterPro" id="IPR000742">
    <property type="entry name" value="EGF"/>
</dbReference>
<dbReference type="FunFam" id="3.40.390.10:FF:000002">
    <property type="entry name" value="Disintegrin and metalloproteinase domain-containing protein 22"/>
    <property type="match status" value="1"/>
</dbReference>
<evidence type="ECO:0000256" key="17">
    <source>
        <dbReference type="SAM" id="MobiDB-lite"/>
    </source>
</evidence>
<keyword evidence="6 18" id="KW-0812">Transmembrane</keyword>
<evidence type="ECO:0000256" key="7">
    <source>
        <dbReference type="ARBA" id="ARBA00022723"/>
    </source>
</evidence>
<dbReference type="InterPro" id="IPR001762">
    <property type="entry name" value="Disintegrin_dom"/>
</dbReference>
<dbReference type="InterPro" id="IPR001590">
    <property type="entry name" value="Peptidase_M12B"/>
</dbReference>
<comment type="cofactor">
    <cofactor evidence="1">
        <name>Zn(2+)</name>
        <dbReference type="ChEBI" id="CHEBI:29105"/>
    </cofactor>
</comment>
<dbReference type="PROSITE" id="PS00427">
    <property type="entry name" value="DISINTEGRIN_1"/>
    <property type="match status" value="1"/>
</dbReference>
<keyword evidence="7 16" id="KW-0479">Metal-binding</keyword>
<dbReference type="KEGG" id="emc:129327610"/>
<evidence type="ECO:0000313" key="22">
    <source>
        <dbReference type="Proteomes" id="UP001190640"/>
    </source>
</evidence>
<dbReference type="PROSITE" id="PS50214">
    <property type="entry name" value="DISINTEGRIN_2"/>
    <property type="match status" value="1"/>
</dbReference>
<feature type="binding site" evidence="16">
    <location>
        <position position="444"/>
    </location>
    <ligand>
        <name>Zn(2+)</name>
        <dbReference type="ChEBI" id="CHEBI:29105"/>
        <note>catalytic</note>
    </ligand>
</feature>
<dbReference type="GeneID" id="129327610"/>
<keyword evidence="8" id="KW-0378">Hydrolase</keyword>
<dbReference type="PANTHER" id="PTHR11905">
    <property type="entry name" value="ADAM A DISINTEGRIN AND METALLOPROTEASE DOMAIN"/>
    <property type="match status" value="1"/>
</dbReference>
<feature type="active site" evidence="16">
    <location>
        <position position="441"/>
    </location>
</feature>
<dbReference type="Gene3D" id="4.10.70.10">
    <property type="entry name" value="Disintegrin domain"/>
    <property type="match status" value="1"/>
</dbReference>
<evidence type="ECO:0000256" key="6">
    <source>
        <dbReference type="ARBA" id="ARBA00022692"/>
    </source>
</evidence>
<keyword evidence="5" id="KW-0800">Toxin</keyword>
<dbReference type="InterPro" id="IPR036436">
    <property type="entry name" value="Disintegrin_dom_sf"/>
</dbReference>
<feature type="binding site" evidence="16">
    <location>
        <position position="450"/>
    </location>
    <ligand>
        <name>Zn(2+)</name>
        <dbReference type="ChEBI" id="CHEBI:29105"/>
        <note>catalytic</note>
    </ligand>
</feature>
<name>A0AA97J7H1_EUBMA</name>
<organism evidence="22 23">
    <name type="scientific">Eublepharis macularius</name>
    <name type="common">Leopard gecko</name>
    <name type="synonym">Cyrtodactylus macularius</name>
    <dbReference type="NCBI Taxonomy" id="481883"/>
    <lineage>
        <taxon>Eukaryota</taxon>
        <taxon>Metazoa</taxon>
        <taxon>Chordata</taxon>
        <taxon>Craniata</taxon>
        <taxon>Vertebrata</taxon>
        <taxon>Euteleostomi</taxon>
        <taxon>Lepidosauria</taxon>
        <taxon>Squamata</taxon>
        <taxon>Bifurcata</taxon>
        <taxon>Gekkota</taxon>
        <taxon>Eublepharidae</taxon>
        <taxon>Eublepharinae</taxon>
        <taxon>Eublepharis</taxon>
    </lineage>
</organism>
<keyword evidence="4" id="KW-0964">Secreted</keyword>
<feature type="transmembrane region" description="Helical" evidence="18">
    <location>
        <begin position="798"/>
        <end position="819"/>
    </location>
</feature>
<dbReference type="FunFam" id="4.10.70.10:FF:000001">
    <property type="entry name" value="Disintegrin and metalloproteinase domain-containing protein 22"/>
    <property type="match status" value="1"/>
</dbReference>
<dbReference type="Proteomes" id="UP001190640">
    <property type="component" value="Chromosome 4"/>
</dbReference>
<gene>
    <name evidence="23" type="primary">ADAM19</name>
</gene>
<dbReference type="GO" id="GO:0016020">
    <property type="term" value="C:membrane"/>
    <property type="evidence" value="ECO:0007669"/>
    <property type="project" value="UniProtKB-SubCell"/>
</dbReference>
<evidence type="ECO:0000256" key="18">
    <source>
        <dbReference type="SAM" id="Phobius"/>
    </source>
</evidence>
<dbReference type="Pfam" id="PF00200">
    <property type="entry name" value="Disintegrin"/>
    <property type="match status" value="1"/>
</dbReference>
<feature type="disulfide bond" evidence="15">
    <location>
        <begin position="767"/>
        <end position="776"/>
    </location>
</feature>
<reference evidence="23" key="1">
    <citation type="submission" date="2025-08" db="UniProtKB">
        <authorList>
            <consortium name="RefSeq"/>
        </authorList>
    </citation>
    <scope>IDENTIFICATION</scope>
    <source>
        <tissue evidence="23">Blood</tissue>
    </source>
</reference>
<dbReference type="SUPFAM" id="SSF55486">
    <property type="entry name" value="Metalloproteases ('zincins'), catalytic domain"/>
    <property type="match status" value="1"/>
</dbReference>
<feature type="binding site" evidence="16">
    <location>
        <position position="440"/>
    </location>
    <ligand>
        <name>Zn(2+)</name>
        <dbReference type="ChEBI" id="CHEBI:29105"/>
        <note>catalytic</note>
    </ligand>
</feature>
<accession>A0AA97J7H1</accession>
<dbReference type="InterPro" id="IPR018358">
    <property type="entry name" value="Disintegrin_CS"/>
</dbReference>
<evidence type="ECO:0000259" key="20">
    <source>
        <dbReference type="PROSITE" id="PS50214"/>
    </source>
</evidence>
<evidence type="ECO:0000259" key="19">
    <source>
        <dbReference type="PROSITE" id="PS50026"/>
    </source>
</evidence>
<evidence type="ECO:0000256" key="16">
    <source>
        <dbReference type="PROSITE-ProRule" id="PRU00276"/>
    </source>
</evidence>
<dbReference type="GO" id="GO:0006509">
    <property type="term" value="P:membrane protein ectodomain proteolysis"/>
    <property type="evidence" value="ECO:0007669"/>
    <property type="project" value="TreeGrafter"/>
</dbReference>
<keyword evidence="22" id="KW-1185">Reference proteome</keyword>
<keyword evidence="23" id="KW-0482">Metalloprotease</keyword>
<dbReference type="InterPro" id="IPR034027">
    <property type="entry name" value="Reprolysin_adamalysin"/>
</dbReference>
<evidence type="ECO:0000256" key="1">
    <source>
        <dbReference type="ARBA" id="ARBA00001947"/>
    </source>
</evidence>
<keyword evidence="23" id="KW-0645">Protease</keyword>
<dbReference type="InterPro" id="IPR006586">
    <property type="entry name" value="ADAM_Cys-rich"/>
</dbReference>
<dbReference type="Gene3D" id="3.40.390.10">
    <property type="entry name" value="Collagenase (Catalytic Domain)"/>
    <property type="match status" value="1"/>
</dbReference>
<evidence type="ECO:0000256" key="9">
    <source>
        <dbReference type="ARBA" id="ARBA00022833"/>
    </source>
</evidence>
<feature type="disulfide bond" evidence="15">
    <location>
        <begin position="749"/>
        <end position="759"/>
    </location>
</feature>
<dbReference type="Pfam" id="PF01421">
    <property type="entry name" value="Reprolysin"/>
    <property type="match status" value="1"/>
</dbReference>
<evidence type="ECO:0000256" key="3">
    <source>
        <dbReference type="ARBA" id="ARBA00004613"/>
    </source>
</evidence>
<dbReference type="GO" id="GO:0004222">
    <property type="term" value="F:metalloendopeptidase activity"/>
    <property type="evidence" value="ECO:0007669"/>
    <property type="project" value="InterPro"/>
</dbReference>
<evidence type="ECO:0000256" key="8">
    <source>
        <dbReference type="ARBA" id="ARBA00022801"/>
    </source>
</evidence>
<keyword evidence="10 18" id="KW-1133">Transmembrane helix</keyword>
<keyword evidence="13" id="KW-1199">Hemostasis impairing toxin</keyword>
<dbReference type="PROSITE" id="PS01186">
    <property type="entry name" value="EGF_2"/>
    <property type="match status" value="1"/>
</dbReference>
<feature type="compositionally biased region" description="Pro residues" evidence="17">
    <location>
        <begin position="923"/>
        <end position="934"/>
    </location>
</feature>
<dbReference type="PANTHER" id="PTHR11905:SF19">
    <property type="entry name" value="DISINTEGRIN AND METALLOPROTEINASE DOMAIN-CONTAINING PROTEIN 19"/>
    <property type="match status" value="1"/>
</dbReference>
<keyword evidence="11 18" id="KW-0472">Membrane</keyword>
<dbReference type="CTD" id="8728"/>
<keyword evidence="12 15" id="KW-1015">Disulfide bond</keyword>
<dbReference type="PRINTS" id="PR00289">
    <property type="entry name" value="DISINTEGRIN"/>
</dbReference>
<keyword evidence="15" id="KW-0245">EGF-like domain</keyword>
<comment type="caution">
    <text evidence="15">Lacks conserved residue(s) required for the propagation of feature annotation.</text>
</comment>
<dbReference type="SMART" id="SM00050">
    <property type="entry name" value="DISIN"/>
    <property type="match status" value="1"/>
</dbReference>
<feature type="region of interest" description="Disordered" evidence="17">
    <location>
        <begin position="899"/>
        <end position="962"/>
    </location>
</feature>
<evidence type="ECO:0000259" key="21">
    <source>
        <dbReference type="PROSITE" id="PS50215"/>
    </source>
</evidence>
<dbReference type="GO" id="GO:0046872">
    <property type="term" value="F:metal ion binding"/>
    <property type="evidence" value="ECO:0007669"/>
    <property type="project" value="UniProtKB-KW"/>
</dbReference>
<dbReference type="CDD" id="cd04269">
    <property type="entry name" value="ZnMc_adamalysin_II_like"/>
    <property type="match status" value="1"/>
</dbReference>
<sequence length="1087" mass="119310">MYLLMDDWLDAALDVLVKALDAVTVDEAELAEAEPYEDEGPVSGTAGLGKVGENLESPHEVPECTMMLWESRKKKTHFIIVMKLEQITHMTLGGIMPGAVERALVSFVSLLLLWLRQFPAQASGWRETRNAVHFQVHHEITVPQWRADGKIGSEKHPPRAEVIITAEGRQLILDIEKNEQLFAPSYTETHYTKSGAPHTIALNHTNHCFYHGVVRGMEDSSVALSACSGLRGLIILSNNFSYILEPLPHSQEQHLIYRSEHFKFPRGTCGYEHSGSKVTDWLTELTGQAEPSYHRVKRDDEQSMKYVELLLVADYAEFQKNNHDLQATKNKLVEAANYIDKFYKSLNIRIALVGLEIWNDHNKCEISANPHSTLWSFLAWRRKQLMYKKNDNAQLITGMSFHGTTIGLAPLMAMCSVYQSGGVNMDHSDNAIGVAATMAHEMGHNFGMSHDSIGCCSASAKEGGCIMAAATGHPFPKVFNMCNKKELNRYMQSGGGMCLYNIPDTKTLYGGQRCGNGYLEEGEECDCGEVEECNNPCCNAANCSLKPGAECAHGACCHQCKMVSPGTLCREQSRPCDLPEYCTGKSPFCPANFYQLDGTPCASGRAYCYSGMCLTYEQQCLQLWGNGARPAPDLCFERVNAAGDPYGNCGKDVNGRYKKCDTRDAKCGKIQCQSSASKPLETNAVPIDTTITLNGRQIHCRGTHVYRNEEEEGDMLDPGLVMAGTKCGDNHVCFEGHCRNTSFFDTGDCGKKCNGQGFCNNNQNCHCFSGWAPPFCNKPGNGGSFDSGPMPQESSIPIIAGVLVSILILTAIGVVFCCYKWRSRLGSLKQSIIPSKNMPQFSTSSPVQNDVNGHANPAFKLKTPQEHRKVIGIHVPANPEVLYCQPPPELKLHVQLPPALPASNNRKPPSLGYQTGVKNLPKRTPPSRPAPPAPKVIIPQDSSRPQPPQKALPANPVPSSNRAVLPKMNARAVPPHPTAKNPGIHQVVAISLVEIGGLNDEGIQPAKTVEQWVPGSMHAKVHVEVLKSTLVLFNQRLPLRCLAFVSRKKTCWSCTILKLFSLVAYDYRANSFSAILGTCGCNSHGNG</sequence>
<evidence type="ECO:0000256" key="12">
    <source>
        <dbReference type="ARBA" id="ARBA00023157"/>
    </source>
</evidence>
<evidence type="ECO:0000256" key="5">
    <source>
        <dbReference type="ARBA" id="ARBA00022656"/>
    </source>
</evidence>
<comment type="subcellular location">
    <subcellularLocation>
        <location evidence="2">Membrane</location>
        <topology evidence="2">Single-pass type I membrane protein</topology>
    </subcellularLocation>
    <subcellularLocation>
        <location evidence="3">Secreted</location>
    </subcellularLocation>
</comment>
<evidence type="ECO:0000256" key="2">
    <source>
        <dbReference type="ARBA" id="ARBA00004479"/>
    </source>
</evidence>
<dbReference type="GO" id="GO:0005576">
    <property type="term" value="C:extracellular region"/>
    <property type="evidence" value="ECO:0007669"/>
    <property type="project" value="UniProtKB-SubCell"/>
</dbReference>
<dbReference type="AlphaFoldDB" id="A0AA97J7H1"/>
<dbReference type="GO" id="GO:0090729">
    <property type="term" value="F:toxin activity"/>
    <property type="evidence" value="ECO:0007669"/>
    <property type="project" value="UniProtKB-KW"/>
</dbReference>
<feature type="disulfide bond" evidence="14">
    <location>
        <begin position="569"/>
        <end position="589"/>
    </location>
</feature>
<dbReference type="RefSeq" id="XP_054832341.1">
    <property type="nucleotide sequence ID" value="XM_054976366.1"/>
</dbReference>
<keyword evidence="9 16" id="KW-0862">Zinc</keyword>
<evidence type="ECO:0000313" key="23">
    <source>
        <dbReference type="RefSeq" id="XP_054832341.1"/>
    </source>
</evidence>
<evidence type="ECO:0000256" key="13">
    <source>
        <dbReference type="ARBA" id="ARBA00023240"/>
    </source>
</evidence>
<dbReference type="PROSITE" id="PS50215">
    <property type="entry name" value="ADAM_MEPRO"/>
    <property type="match status" value="1"/>
</dbReference>
<evidence type="ECO:0000256" key="4">
    <source>
        <dbReference type="ARBA" id="ARBA00022525"/>
    </source>
</evidence>